<dbReference type="Pfam" id="PF02195">
    <property type="entry name" value="ParB_N"/>
    <property type="match status" value="1"/>
</dbReference>
<dbReference type="EMBL" id="CP032405">
    <property type="protein sequence ID" value="QRF53489.1"/>
    <property type="molecule type" value="Genomic_DNA"/>
</dbReference>
<protein>
    <recommendedName>
        <fullName evidence="1">ParB-like N-terminal domain-containing protein</fullName>
    </recommendedName>
</protein>
<dbReference type="PANTHER" id="PTHR33375:SF1">
    <property type="entry name" value="CHROMOSOME-PARTITIONING PROTEIN PARB-RELATED"/>
    <property type="match status" value="1"/>
</dbReference>
<organism evidence="2 3">
    <name type="scientific">Rhizobium rosettiformans</name>
    <dbReference type="NCBI Taxonomy" id="1368430"/>
    <lineage>
        <taxon>Bacteria</taxon>
        <taxon>Pseudomonadati</taxon>
        <taxon>Pseudomonadota</taxon>
        <taxon>Alphaproteobacteria</taxon>
        <taxon>Hyphomicrobiales</taxon>
        <taxon>Rhizobiaceae</taxon>
        <taxon>Rhizobium/Agrobacterium group</taxon>
        <taxon>Rhizobium</taxon>
    </lineage>
</organism>
<evidence type="ECO:0000313" key="2">
    <source>
        <dbReference type="EMBL" id="QRF53489.1"/>
    </source>
</evidence>
<evidence type="ECO:0000259" key="1">
    <source>
        <dbReference type="SMART" id="SM00470"/>
    </source>
</evidence>
<dbReference type="InterPro" id="IPR050336">
    <property type="entry name" value="Chromosome_partition/occlusion"/>
</dbReference>
<dbReference type="PANTHER" id="PTHR33375">
    <property type="entry name" value="CHROMOSOME-PARTITIONING PROTEIN PARB-RELATED"/>
    <property type="match status" value="1"/>
</dbReference>
<evidence type="ECO:0000313" key="3">
    <source>
        <dbReference type="Proteomes" id="UP000596351"/>
    </source>
</evidence>
<feature type="domain" description="ParB-like N-terminal" evidence="1">
    <location>
        <begin position="9"/>
        <end position="101"/>
    </location>
</feature>
<dbReference type="Gene3D" id="3.90.1530.30">
    <property type="match status" value="1"/>
</dbReference>
<proteinExistence type="predicted"/>
<gene>
    <name evidence="2" type="ORF">D4A92_19585</name>
</gene>
<dbReference type="InterPro" id="IPR003115">
    <property type="entry name" value="ParB_N"/>
</dbReference>
<keyword evidence="3" id="KW-1185">Reference proteome</keyword>
<reference evidence="2 3" key="1">
    <citation type="submission" date="2018-09" db="EMBL/GenBank/DDBJ databases">
        <title>Rhizobium sp. MAE2-X.</title>
        <authorList>
            <person name="Lee Y."/>
            <person name="Jeon C.O."/>
        </authorList>
    </citation>
    <scope>NUCLEOTIDE SEQUENCE [LARGE SCALE GENOMIC DNA]</scope>
    <source>
        <strain evidence="2 3">MAE2-X</strain>
    </source>
</reference>
<dbReference type="SMART" id="SM00470">
    <property type="entry name" value="ParB"/>
    <property type="match status" value="1"/>
</dbReference>
<dbReference type="SUPFAM" id="SSF110849">
    <property type="entry name" value="ParB/Sulfiredoxin"/>
    <property type="match status" value="1"/>
</dbReference>
<dbReference type="InterPro" id="IPR036086">
    <property type="entry name" value="ParB/Sulfiredoxin_sf"/>
</dbReference>
<dbReference type="Proteomes" id="UP000596351">
    <property type="component" value="Chromosome"/>
</dbReference>
<accession>A0ABX7EYU9</accession>
<sequence>MLSDISKTFSVRVDQVHVPDDYVRPLDEAEAQRLARLIDTEGQKTPIAVYRSSARQGGEKPYTLIYGARRLRAMAILGRSEIEAVLRTKAEALLLSIDDNLALPTLDVLEQGEHVARFAQLWTEMNGPISHGGDRRSRFHTETLKREFDFLEKSGFYKDLTDKFGISKSTAWRLLKIGNMHPSLRSALRGTKYAKDQTCLRKLIKPYPGKLEPIFVMQGRIATSLAINPDLDAVLRIDAIQAGHRIVGRMETGDWREQQFVEAWEGMPRDRRSAALEKIGAVAKPLDPWPTDFPPPPPLPSPGNKSPLWEMMRDPYGTLYVAPTYAEIVAARKEQKEEDQRAWRLALGVSEKVNAQEKANRPKHDQVVAKAKAAKARKAKRGRPAHTPEMKRQKAFQKWFIPELTTNLLEREEVGIAHWAAKYCRKLNAKEQYWVACHLGNGHRVDDIPWKVERWREDEARELEEEKRNGRSATE</sequence>
<name>A0ABX7EYU9_9HYPH</name>